<protein>
    <submittedName>
        <fullName evidence="2">Uncharacterized protein</fullName>
    </submittedName>
</protein>
<sequence>MRKSEELTSLSQNQHNEEVAKDRTVRTTIPSDTVSSGRRQQHYVLREVLGPSSFAIRYATLGNFTSVWRLFINEKILHIMQQCTEAVLSCYQCLGNLQGNYWYKNQAS</sequence>
<comment type="caution">
    <text evidence="2">The sequence shown here is derived from an EMBL/GenBank/DDBJ whole genome shotgun (WGS) entry which is preliminary data.</text>
</comment>
<feature type="compositionally biased region" description="Basic and acidic residues" evidence="1">
    <location>
        <begin position="15"/>
        <end position="25"/>
    </location>
</feature>
<dbReference type="Proteomes" id="UP000499080">
    <property type="component" value="Unassembled WGS sequence"/>
</dbReference>
<evidence type="ECO:0000313" key="2">
    <source>
        <dbReference type="EMBL" id="GBN37516.1"/>
    </source>
</evidence>
<feature type="compositionally biased region" description="Polar residues" evidence="1">
    <location>
        <begin position="26"/>
        <end position="35"/>
    </location>
</feature>
<organism evidence="2 3">
    <name type="scientific">Araneus ventricosus</name>
    <name type="common">Orbweaver spider</name>
    <name type="synonym">Epeira ventricosa</name>
    <dbReference type="NCBI Taxonomy" id="182803"/>
    <lineage>
        <taxon>Eukaryota</taxon>
        <taxon>Metazoa</taxon>
        <taxon>Ecdysozoa</taxon>
        <taxon>Arthropoda</taxon>
        <taxon>Chelicerata</taxon>
        <taxon>Arachnida</taxon>
        <taxon>Araneae</taxon>
        <taxon>Araneomorphae</taxon>
        <taxon>Entelegynae</taxon>
        <taxon>Araneoidea</taxon>
        <taxon>Araneidae</taxon>
        <taxon>Araneus</taxon>
    </lineage>
</organism>
<proteinExistence type="predicted"/>
<reference evidence="2 3" key="1">
    <citation type="journal article" date="2019" name="Sci. Rep.">
        <title>Orb-weaving spider Araneus ventricosus genome elucidates the spidroin gene catalogue.</title>
        <authorList>
            <person name="Kono N."/>
            <person name="Nakamura H."/>
            <person name="Ohtoshi R."/>
            <person name="Moran D.A.P."/>
            <person name="Shinohara A."/>
            <person name="Yoshida Y."/>
            <person name="Fujiwara M."/>
            <person name="Mori M."/>
            <person name="Tomita M."/>
            <person name="Arakawa K."/>
        </authorList>
    </citation>
    <scope>NUCLEOTIDE SEQUENCE [LARGE SCALE GENOMIC DNA]</scope>
</reference>
<accession>A0A4Y2NIJ3</accession>
<feature type="region of interest" description="Disordered" evidence="1">
    <location>
        <begin position="1"/>
        <end position="35"/>
    </location>
</feature>
<dbReference type="EMBL" id="BGPR01009030">
    <property type="protein sequence ID" value="GBN37516.1"/>
    <property type="molecule type" value="Genomic_DNA"/>
</dbReference>
<evidence type="ECO:0000256" key="1">
    <source>
        <dbReference type="SAM" id="MobiDB-lite"/>
    </source>
</evidence>
<gene>
    <name evidence="2" type="ORF">AVEN_14693_1</name>
</gene>
<name>A0A4Y2NIJ3_ARAVE</name>
<keyword evidence="3" id="KW-1185">Reference proteome</keyword>
<evidence type="ECO:0000313" key="3">
    <source>
        <dbReference type="Proteomes" id="UP000499080"/>
    </source>
</evidence>
<dbReference type="AlphaFoldDB" id="A0A4Y2NIJ3"/>